<feature type="transmembrane region" description="Helical" evidence="1">
    <location>
        <begin position="71"/>
        <end position="91"/>
    </location>
</feature>
<dbReference type="GeneID" id="302707076"/>
<feature type="transmembrane region" description="Helical" evidence="1">
    <location>
        <begin position="48"/>
        <end position="65"/>
    </location>
</feature>
<name>A0A377JXE6_9ENTE</name>
<dbReference type="RefSeq" id="WP_001083514.1">
    <property type="nucleotide sequence ID" value="NZ_CABGKX010000016.1"/>
</dbReference>
<dbReference type="AlphaFoldDB" id="A0A377JXE6"/>
<gene>
    <name evidence="2" type="ORF">NCTC8129_00045</name>
</gene>
<dbReference type="EMBL" id="UGIF01000001">
    <property type="protein sequence ID" value="STP16626.1"/>
    <property type="molecule type" value="Genomic_DNA"/>
</dbReference>
<dbReference type="Proteomes" id="UP000254070">
    <property type="component" value="Unassembled WGS sequence"/>
</dbReference>
<keyword evidence="1" id="KW-0812">Transmembrane</keyword>
<protein>
    <submittedName>
        <fullName evidence="2">Uncharacterized protein</fullName>
    </submittedName>
</protein>
<sequence length="127" mass="14417">MNSDQVKQALLDLLNADTEKGRTWFFPSNVSDRYTVILGLDLKQSAKAIGTALISVLLAILIFRSTAVFPLIIYVIVGLVSFGGVWAFYTIKPITDRPNISISDFMKQRKDFSKRPKVYYKKPKERV</sequence>
<evidence type="ECO:0000313" key="2">
    <source>
        <dbReference type="EMBL" id="STP16626.1"/>
    </source>
</evidence>
<reference evidence="2 3" key="1">
    <citation type="submission" date="2018-06" db="EMBL/GenBank/DDBJ databases">
        <authorList>
            <consortium name="Pathogen Informatics"/>
            <person name="Doyle S."/>
        </authorList>
    </citation>
    <scope>NUCLEOTIDE SEQUENCE [LARGE SCALE GENOMIC DNA]</scope>
    <source>
        <strain evidence="2 3">NCTC8129</strain>
    </source>
</reference>
<organism evidence="2 3">
    <name type="scientific">Enterococcus durans</name>
    <dbReference type="NCBI Taxonomy" id="53345"/>
    <lineage>
        <taxon>Bacteria</taxon>
        <taxon>Bacillati</taxon>
        <taxon>Bacillota</taxon>
        <taxon>Bacilli</taxon>
        <taxon>Lactobacillales</taxon>
        <taxon>Enterococcaceae</taxon>
        <taxon>Enterococcus</taxon>
    </lineage>
</organism>
<evidence type="ECO:0000256" key="1">
    <source>
        <dbReference type="SAM" id="Phobius"/>
    </source>
</evidence>
<accession>A0A377JXE6</accession>
<keyword evidence="1" id="KW-1133">Transmembrane helix</keyword>
<evidence type="ECO:0000313" key="3">
    <source>
        <dbReference type="Proteomes" id="UP000254070"/>
    </source>
</evidence>
<proteinExistence type="predicted"/>
<keyword evidence="1" id="KW-0472">Membrane</keyword>